<reference evidence="1" key="2">
    <citation type="submission" date="2025-09" db="UniProtKB">
        <authorList>
            <consortium name="Ensembl"/>
        </authorList>
    </citation>
    <scope>IDENTIFICATION</scope>
</reference>
<dbReference type="Proteomes" id="UP000472273">
    <property type="component" value="Unplaced"/>
</dbReference>
<evidence type="ECO:0000313" key="2">
    <source>
        <dbReference type="Proteomes" id="UP000472273"/>
    </source>
</evidence>
<evidence type="ECO:0000313" key="1">
    <source>
        <dbReference type="Ensembl" id="ENSPTXP00000018694.1"/>
    </source>
</evidence>
<sequence>MPGNAVVRTFRVTYKRHVVTMDDLQTLFSTNWLNDQGKQGQGVGGGVGTTQLACTACPPDPRPRCERLQVMNMYGDLVMDTVPEKVSCVFQNLSSDYDFCKKKKKKCSCQISKS</sequence>
<accession>A0A670Z6A9</accession>
<proteinExistence type="predicted"/>
<keyword evidence="2" id="KW-1185">Reference proteome</keyword>
<protein>
    <submittedName>
        <fullName evidence="1">Uncharacterized protein</fullName>
    </submittedName>
</protein>
<dbReference type="AlphaFoldDB" id="A0A670Z6A9"/>
<name>A0A670Z6A9_PSETE</name>
<organism evidence="1 2">
    <name type="scientific">Pseudonaja textilis</name>
    <name type="common">Eastern brown snake</name>
    <dbReference type="NCBI Taxonomy" id="8673"/>
    <lineage>
        <taxon>Eukaryota</taxon>
        <taxon>Metazoa</taxon>
        <taxon>Chordata</taxon>
        <taxon>Craniata</taxon>
        <taxon>Vertebrata</taxon>
        <taxon>Euteleostomi</taxon>
        <taxon>Lepidosauria</taxon>
        <taxon>Squamata</taxon>
        <taxon>Bifurcata</taxon>
        <taxon>Unidentata</taxon>
        <taxon>Episquamata</taxon>
        <taxon>Toxicofera</taxon>
        <taxon>Serpentes</taxon>
        <taxon>Colubroidea</taxon>
        <taxon>Elapidae</taxon>
        <taxon>Hydrophiinae</taxon>
        <taxon>Pseudonaja</taxon>
    </lineage>
</organism>
<dbReference type="Ensembl" id="ENSPTXT00000019256.1">
    <property type="protein sequence ID" value="ENSPTXP00000018694.1"/>
    <property type="gene ID" value="ENSPTXG00000012881.1"/>
</dbReference>
<reference evidence="1" key="1">
    <citation type="submission" date="2025-08" db="UniProtKB">
        <authorList>
            <consortium name="Ensembl"/>
        </authorList>
    </citation>
    <scope>IDENTIFICATION</scope>
</reference>
<dbReference type="GeneTree" id="ENSGT00960000189842"/>
<dbReference type="OMA" id="DPRPRCE"/>